<dbReference type="GO" id="GO:0004519">
    <property type="term" value="F:endonuclease activity"/>
    <property type="evidence" value="ECO:0007669"/>
    <property type="project" value="InterPro"/>
</dbReference>
<dbReference type="EMBL" id="MFEC01000031">
    <property type="protein sequence ID" value="OGE70893.1"/>
    <property type="molecule type" value="Genomic_DNA"/>
</dbReference>
<dbReference type="Proteomes" id="UP000177135">
    <property type="component" value="Unassembled WGS sequence"/>
</dbReference>
<proteinExistence type="predicted"/>
<dbReference type="AlphaFoldDB" id="A0A1F5MZZ0"/>
<dbReference type="InterPro" id="IPR004860">
    <property type="entry name" value="LAGLIDADG_dom"/>
</dbReference>
<dbReference type="InterPro" id="IPR027434">
    <property type="entry name" value="Homing_endonucl"/>
</dbReference>
<feature type="domain" description="Homing endonuclease LAGLIDADG" evidence="1">
    <location>
        <begin position="12"/>
        <end position="117"/>
    </location>
</feature>
<evidence type="ECO:0000259" key="1">
    <source>
        <dbReference type="Pfam" id="PF00961"/>
    </source>
</evidence>
<dbReference type="Gene3D" id="3.10.28.10">
    <property type="entry name" value="Homing endonucleases"/>
    <property type="match status" value="1"/>
</dbReference>
<gene>
    <name evidence="2" type="ORF">A2617_02280</name>
</gene>
<accession>A0A1F5MZZ0</accession>
<protein>
    <recommendedName>
        <fullName evidence="1">Homing endonuclease LAGLIDADG domain-containing protein</fullName>
    </recommendedName>
</protein>
<dbReference type="InterPro" id="IPR051289">
    <property type="entry name" value="LAGLIDADG_Endonuclease"/>
</dbReference>
<dbReference type="SUPFAM" id="SSF55608">
    <property type="entry name" value="Homing endonucleases"/>
    <property type="match status" value="1"/>
</dbReference>
<sequence>MSAYRVISPWYIVGLVDGEGCFCILITKHQTKKLRKDAKLCFEIELRADDRPILELVQKRLNCGYLLHLDYRRYGWKPHVKFHVTKQSDIFYKVIPFFKQFPLPGKKGKDFELFCQAAELFKQKKHLTEEGINQLMKIREFMNERRPMLE</sequence>
<reference evidence="2 3" key="1">
    <citation type="journal article" date="2016" name="Nat. Commun.">
        <title>Thousands of microbial genomes shed light on interconnected biogeochemical processes in an aquifer system.</title>
        <authorList>
            <person name="Anantharaman K."/>
            <person name="Brown C.T."/>
            <person name="Hug L.A."/>
            <person name="Sharon I."/>
            <person name="Castelle C.J."/>
            <person name="Probst A.J."/>
            <person name="Thomas B.C."/>
            <person name="Singh A."/>
            <person name="Wilkins M.J."/>
            <person name="Karaoz U."/>
            <person name="Brodie E.L."/>
            <person name="Williams K.H."/>
            <person name="Hubbard S.S."/>
            <person name="Banfield J.F."/>
        </authorList>
    </citation>
    <scope>NUCLEOTIDE SEQUENCE [LARGE SCALE GENOMIC DNA]</scope>
</reference>
<name>A0A1F5MZZ0_9BACT</name>
<organism evidence="2 3">
    <name type="scientific">Candidatus Daviesbacteria bacterium RIFOXYD1_FULL_41_10</name>
    <dbReference type="NCBI Taxonomy" id="1797801"/>
    <lineage>
        <taxon>Bacteria</taxon>
        <taxon>Candidatus Daviesiibacteriota</taxon>
    </lineage>
</organism>
<comment type="caution">
    <text evidence="2">The sequence shown here is derived from an EMBL/GenBank/DDBJ whole genome shotgun (WGS) entry which is preliminary data.</text>
</comment>
<evidence type="ECO:0000313" key="3">
    <source>
        <dbReference type="Proteomes" id="UP000177135"/>
    </source>
</evidence>
<dbReference type="PANTHER" id="PTHR36181">
    <property type="entry name" value="INTRON-ENCODED ENDONUCLEASE AI3-RELATED"/>
    <property type="match status" value="1"/>
</dbReference>
<evidence type="ECO:0000313" key="2">
    <source>
        <dbReference type="EMBL" id="OGE70893.1"/>
    </source>
</evidence>
<dbReference type="Pfam" id="PF00961">
    <property type="entry name" value="LAGLIDADG_1"/>
    <property type="match status" value="1"/>
</dbReference>
<dbReference type="PANTHER" id="PTHR36181:SF2">
    <property type="entry name" value="INTRON-ENCODED ENDONUCLEASE AI3-RELATED"/>
    <property type="match status" value="1"/>
</dbReference>